<accession>A0A1G6U7J5</accession>
<feature type="transmembrane region" description="Helical" evidence="1">
    <location>
        <begin position="144"/>
        <end position="167"/>
    </location>
</feature>
<feature type="transmembrane region" description="Helical" evidence="1">
    <location>
        <begin position="92"/>
        <end position="113"/>
    </location>
</feature>
<name>A0A1G6U7J5_9BACT</name>
<keyword evidence="1" id="KW-0472">Membrane</keyword>
<keyword evidence="1" id="KW-0812">Transmembrane</keyword>
<reference evidence="2 3" key="1">
    <citation type="submission" date="2016-09" db="EMBL/GenBank/DDBJ databases">
        <authorList>
            <person name="Capua I."/>
            <person name="De Benedictis P."/>
            <person name="Joannis T."/>
            <person name="Lombin L.H."/>
            <person name="Cattoli G."/>
        </authorList>
    </citation>
    <scope>NUCLEOTIDE SEQUENCE [LARGE SCALE GENOMIC DNA]</scope>
    <source>
        <strain evidence="2 3">A7P-90m</strain>
    </source>
</reference>
<sequence length="205" mass="23230">MLFFVIISFYWLIMFINSTFILTDDLMYNSLLSVIPDGYIEKAISLQHKWAWVGYVIFPIGLFIKFIFISAFITTGAIFCGYDIGFKKILKVVLLSESLFILVGIGNTLMLLLSNVNSITDVQSLNLTSICSIGFLIKDSAPSWLIAPMNTLNLFELIYFMLLVVGIRITAEEKASKSNLWVITSYGSYLFIWIIVLTYLSVTYA</sequence>
<keyword evidence="3" id="KW-1185">Reference proteome</keyword>
<evidence type="ECO:0000256" key="1">
    <source>
        <dbReference type="SAM" id="Phobius"/>
    </source>
</evidence>
<keyword evidence="1" id="KW-1133">Transmembrane helix</keyword>
<organism evidence="2 3">
    <name type="scientific">Williamwhitmania taraxaci</name>
    <dbReference type="NCBI Taxonomy" id="1640674"/>
    <lineage>
        <taxon>Bacteria</taxon>
        <taxon>Pseudomonadati</taxon>
        <taxon>Bacteroidota</taxon>
        <taxon>Bacteroidia</taxon>
        <taxon>Bacteroidales</taxon>
        <taxon>Williamwhitmaniaceae</taxon>
        <taxon>Williamwhitmania</taxon>
    </lineage>
</organism>
<feature type="transmembrane region" description="Helical" evidence="1">
    <location>
        <begin position="52"/>
        <end position="80"/>
    </location>
</feature>
<evidence type="ECO:0000313" key="2">
    <source>
        <dbReference type="EMBL" id="SDD36676.1"/>
    </source>
</evidence>
<evidence type="ECO:0008006" key="4">
    <source>
        <dbReference type="Google" id="ProtNLM"/>
    </source>
</evidence>
<dbReference type="STRING" id="1640674.SAMN05216323_11552"/>
<protein>
    <recommendedName>
        <fullName evidence="4">Yip1 domain-containing protein</fullName>
    </recommendedName>
</protein>
<gene>
    <name evidence="2" type="ORF">SAMN05216323_11552</name>
</gene>
<evidence type="ECO:0000313" key="3">
    <source>
        <dbReference type="Proteomes" id="UP000199452"/>
    </source>
</evidence>
<dbReference type="Proteomes" id="UP000199452">
    <property type="component" value="Unassembled WGS sequence"/>
</dbReference>
<dbReference type="AlphaFoldDB" id="A0A1G6U7J5"/>
<feature type="transmembrane region" description="Helical" evidence="1">
    <location>
        <begin position="179"/>
        <end position="202"/>
    </location>
</feature>
<proteinExistence type="predicted"/>
<dbReference type="EMBL" id="FMYP01000155">
    <property type="protein sequence ID" value="SDD36676.1"/>
    <property type="molecule type" value="Genomic_DNA"/>
</dbReference>